<organism evidence="3 4">
    <name type="scientific">Antrodiella citrinella</name>
    <dbReference type="NCBI Taxonomy" id="2447956"/>
    <lineage>
        <taxon>Eukaryota</taxon>
        <taxon>Fungi</taxon>
        <taxon>Dikarya</taxon>
        <taxon>Basidiomycota</taxon>
        <taxon>Agaricomycotina</taxon>
        <taxon>Agaricomycetes</taxon>
        <taxon>Polyporales</taxon>
        <taxon>Steccherinaceae</taxon>
        <taxon>Antrodiella</taxon>
    </lineage>
</organism>
<feature type="compositionally biased region" description="Basic residues" evidence="2">
    <location>
        <begin position="76"/>
        <end position="85"/>
    </location>
</feature>
<feature type="region of interest" description="Disordered" evidence="2">
    <location>
        <begin position="211"/>
        <end position="294"/>
    </location>
</feature>
<feature type="region of interest" description="Disordered" evidence="2">
    <location>
        <begin position="472"/>
        <end position="560"/>
    </location>
</feature>
<keyword evidence="1" id="KW-0175">Coiled coil</keyword>
<comment type="caution">
    <text evidence="3">The sequence shown here is derived from an EMBL/GenBank/DDBJ whole genome shotgun (WGS) entry which is preliminary data.</text>
</comment>
<feature type="coiled-coil region" evidence="1">
    <location>
        <begin position="112"/>
        <end position="209"/>
    </location>
</feature>
<sequence>MIDPAEVGHVSMPVPQYPPSDESEGNDRTFNSELRDLVDSRLRPDLPPDDPTGSFTSTQSGLQASSANGQPSGSERRKRGQKKERHSALAQREMVRLLANEEAEAKSMRKYLRAALDRLDGETRRAQDAERRALEIAERFRVVNEARQSTQSELTRVTEELRLWRNQFESAQKEILRARDVFKELEEQRNSAESDATRYRTLARKLNEERMVNKAREEGRREGYEEGLRRGMEQGRSDAYGTRRRRDDVVVEDDDDDESSVTQQDDQDQRGQRQPDDMRSIMSESIPPLDIPTRVPLNNLSLRGGTQFHENFTPASTATRSLAPMQETPANDQPRMVRPPSSIHNRPPSVHHPENVVPPDNWIPALDASNNRISMPPPHEFVTRTGSPYSDNPPLPPTRTNFVHVPPNEPAMKDIFSKPPSIAESVQSSTAMSQYELLAPANVPAQQQKKEKAIPRLDRIEEVSSSLEYSPGFEKRMTPVPVTFPQASGSGDSDWGDGSHGSRSRKQSQQSLGHGSPRSRTLSQGQGQGQRQPDDARYSTSTIDNWRREAATNADPKQVS</sequence>
<feature type="compositionally biased region" description="Polar residues" evidence="2">
    <location>
        <begin position="53"/>
        <end position="73"/>
    </location>
</feature>
<evidence type="ECO:0000313" key="3">
    <source>
        <dbReference type="EMBL" id="THH28423.1"/>
    </source>
</evidence>
<dbReference type="EMBL" id="SGPM01000180">
    <property type="protein sequence ID" value="THH28423.1"/>
    <property type="molecule type" value="Genomic_DNA"/>
</dbReference>
<accession>A0A4V3XIA1</accession>
<reference evidence="3 4" key="1">
    <citation type="submission" date="2019-02" db="EMBL/GenBank/DDBJ databases">
        <title>Genome sequencing of the rare red list fungi Antrodiella citrinella (Flaviporus citrinellus).</title>
        <authorList>
            <person name="Buettner E."/>
            <person name="Kellner H."/>
        </authorList>
    </citation>
    <scope>NUCLEOTIDE SEQUENCE [LARGE SCALE GENOMIC DNA]</scope>
    <source>
        <strain evidence="3 4">DSM 108506</strain>
    </source>
</reference>
<name>A0A4V3XIA1_9APHY</name>
<evidence type="ECO:0000256" key="1">
    <source>
        <dbReference type="SAM" id="Coils"/>
    </source>
</evidence>
<dbReference type="Proteomes" id="UP000308730">
    <property type="component" value="Unassembled WGS sequence"/>
</dbReference>
<evidence type="ECO:0000256" key="2">
    <source>
        <dbReference type="SAM" id="MobiDB-lite"/>
    </source>
</evidence>
<evidence type="ECO:0000313" key="4">
    <source>
        <dbReference type="Proteomes" id="UP000308730"/>
    </source>
</evidence>
<feature type="region of interest" description="Disordered" evidence="2">
    <location>
        <begin position="1"/>
        <end position="92"/>
    </location>
</feature>
<dbReference type="AlphaFoldDB" id="A0A4V3XIA1"/>
<proteinExistence type="predicted"/>
<feature type="compositionally biased region" description="Basic and acidic residues" evidence="2">
    <location>
        <begin position="267"/>
        <end position="279"/>
    </location>
</feature>
<feature type="compositionally biased region" description="Polar residues" evidence="2">
    <location>
        <begin position="507"/>
        <end position="523"/>
    </location>
</feature>
<protein>
    <submittedName>
        <fullName evidence="3">Uncharacterized protein</fullName>
    </submittedName>
</protein>
<feature type="compositionally biased region" description="Basic and acidic residues" evidence="2">
    <location>
        <begin position="33"/>
        <end position="46"/>
    </location>
</feature>
<feature type="compositionally biased region" description="Acidic residues" evidence="2">
    <location>
        <begin position="250"/>
        <end position="259"/>
    </location>
</feature>
<feature type="compositionally biased region" description="Basic and acidic residues" evidence="2">
    <location>
        <begin position="211"/>
        <end position="236"/>
    </location>
</feature>
<dbReference type="OrthoDB" id="3069722at2759"/>
<keyword evidence="4" id="KW-1185">Reference proteome</keyword>
<gene>
    <name evidence="3" type="ORF">EUX98_g5780</name>
</gene>